<dbReference type="Proteomes" id="UP000078302">
    <property type="component" value="Unassembled WGS sequence"/>
</dbReference>
<accession>A0A179B6P8</accession>
<name>A0A179B6P8_ACIFR</name>
<comment type="caution">
    <text evidence="2">The sequence shown here is derived from an EMBL/GenBank/DDBJ whole genome shotgun (WGS) entry which is preliminary data.</text>
</comment>
<evidence type="ECO:0000313" key="2">
    <source>
        <dbReference type="EMBL" id="OAP87382.1"/>
    </source>
</evidence>
<dbReference type="OrthoDB" id="9780392at2"/>
<reference evidence="2 3" key="1">
    <citation type="submission" date="2016-04" db="EMBL/GenBank/DDBJ databases">
        <title>Acidithiobacillus ferrooxidans genome sequencing and assembly.</title>
        <authorList>
            <person name="Zhou Z."/>
        </authorList>
    </citation>
    <scope>NUCLEOTIDE SEQUENCE [LARGE SCALE GENOMIC DNA]</scope>
    <source>
        <strain evidence="2 3">BY0502</strain>
    </source>
</reference>
<keyword evidence="3" id="KW-1185">Reference proteome</keyword>
<protein>
    <submittedName>
        <fullName evidence="2">Cation-binding protein</fullName>
    </submittedName>
</protein>
<organism evidence="2 3">
    <name type="scientific">Acidithiobacillus ferrooxidans</name>
    <name type="common">Thiobacillus ferrooxidans</name>
    <dbReference type="NCBI Taxonomy" id="920"/>
    <lineage>
        <taxon>Bacteria</taxon>
        <taxon>Pseudomonadati</taxon>
        <taxon>Pseudomonadota</taxon>
        <taxon>Acidithiobacillia</taxon>
        <taxon>Acidithiobacillales</taxon>
        <taxon>Acidithiobacillaceae</taxon>
        <taxon>Acidithiobacillus</taxon>
    </lineage>
</organism>
<evidence type="ECO:0000259" key="1">
    <source>
        <dbReference type="Pfam" id="PF01814"/>
    </source>
</evidence>
<dbReference type="AlphaFoldDB" id="A0A179B6P8"/>
<sequence length="173" mass="19507">MRLLDAAAASFDDPVGLLRACHERILEHCETLERLAEHLARVGVDSEARLAATRIRRYFHMAGPAHHADEENQLFPWLLARPDFPSMLRAVVRNLTDQHRQLEVAWRVLDADLLAVENGEQPEALHLEPFISMNRAHVALENGEIFPVAEKLLEEGVARRLGAAMAKRRVEGS</sequence>
<dbReference type="Pfam" id="PF01814">
    <property type="entry name" value="Hemerythrin"/>
    <property type="match status" value="1"/>
</dbReference>
<proteinExistence type="predicted"/>
<evidence type="ECO:0000313" key="3">
    <source>
        <dbReference type="Proteomes" id="UP000078302"/>
    </source>
</evidence>
<dbReference type="RefSeq" id="WP_064220206.1">
    <property type="nucleotide sequence ID" value="NZ_LVXZ01000257.1"/>
</dbReference>
<gene>
    <name evidence="2" type="ORF">A4H96_14375</name>
</gene>
<feature type="domain" description="Hemerythrin-like" evidence="1">
    <location>
        <begin position="14"/>
        <end position="148"/>
    </location>
</feature>
<dbReference type="EMBL" id="LVXZ01000257">
    <property type="protein sequence ID" value="OAP87382.1"/>
    <property type="molecule type" value="Genomic_DNA"/>
</dbReference>
<dbReference type="Gene3D" id="1.20.120.520">
    <property type="entry name" value="nmb1532 protein domain like"/>
    <property type="match status" value="1"/>
</dbReference>
<dbReference type="InterPro" id="IPR012312">
    <property type="entry name" value="Hemerythrin-like"/>
</dbReference>